<comment type="caution">
    <text evidence="1">The sequence shown here is derived from an EMBL/GenBank/DDBJ whole genome shotgun (WGS) entry which is preliminary data.</text>
</comment>
<reference evidence="1" key="1">
    <citation type="journal article" date="2020" name="bioRxiv">
        <title>Comparative genomics of Chlamydomonas.</title>
        <authorList>
            <person name="Craig R.J."/>
            <person name="Hasan A.R."/>
            <person name="Ness R.W."/>
            <person name="Keightley P.D."/>
        </authorList>
    </citation>
    <scope>NUCLEOTIDE SEQUENCE</scope>
    <source>
        <strain evidence="1">CCAP 11/70</strain>
    </source>
</reference>
<proteinExistence type="predicted"/>
<name>A0A836C4U3_9CHLO</name>
<accession>A0A836C4U3</accession>
<dbReference type="OrthoDB" id="2014962at2759"/>
<dbReference type="AlphaFoldDB" id="A0A836C4U3"/>
<organism evidence="1 2">
    <name type="scientific">Edaphochlamys debaryana</name>
    <dbReference type="NCBI Taxonomy" id="47281"/>
    <lineage>
        <taxon>Eukaryota</taxon>
        <taxon>Viridiplantae</taxon>
        <taxon>Chlorophyta</taxon>
        <taxon>core chlorophytes</taxon>
        <taxon>Chlorophyceae</taxon>
        <taxon>CS clade</taxon>
        <taxon>Chlamydomonadales</taxon>
        <taxon>Chlamydomonadales incertae sedis</taxon>
        <taxon>Edaphochlamys</taxon>
    </lineage>
</organism>
<dbReference type="Proteomes" id="UP000612055">
    <property type="component" value="Unassembled WGS sequence"/>
</dbReference>
<evidence type="ECO:0000313" key="1">
    <source>
        <dbReference type="EMBL" id="KAG2499134.1"/>
    </source>
</evidence>
<sequence length="135" mass="14496">MTTKPPPTKGTVGSQELVQLRSQVTALSRELEVLQERLPGLGRLSTGSAVLSVEDLLLSAEEVQEAALRTLWLAHYWGLAQSLGNIPQLATGQAERWASAAPPEEALHAAAADVAERVRLRSQGVSTNQEHTPAR</sequence>
<keyword evidence="2" id="KW-1185">Reference proteome</keyword>
<protein>
    <submittedName>
        <fullName evidence="1">Uncharacterized protein</fullName>
    </submittedName>
</protein>
<dbReference type="EMBL" id="JAEHOE010000007">
    <property type="protein sequence ID" value="KAG2499134.1"/>
    <property type="molecule type" value="Genomic_DNA"/>
</dbReference>
<gene>
    <name evidence="1" type="ORF">HYH03_002717</name>
</gene>
<evidence type="ECO:0000313" key="2">
    <source>
        <dbReference type="Proteomes" id="UP000612055"/>
    </source>
</evidence>